<dbReference type="EMBL" id="FOKU01000003">
    <property type="protein sequence ID" value="SFB84848.1"/>
    <property type="molecule type" value="Genomic_DNA"/>
</dbReference>
<sequence length="111" mass="12266">MTSNNQITKIAIIIQFLFFGLVSCGQNTKVESSIHLKVQERTDKIFDSLVKFRRDFHINPEVSGKEKRTSKKIAEYLLSLGLEVKTGIGGYGVVGILRTKKRGNGSLGGPI</sequence>
<name>A0A1I1EHI9_9FLAO</name>
<evidence type="ECO:0008006" key="3">
    <source>
        <dbReference type="Google" id="ProtNLM"/>
    </source>
</evidence>
<evidence type="ECO:0000313" key="1">
    <source>
        <dbReference type="EMBL" id="SFB84848.1"/>
    </source>
</evidence>
<proteinExistence type="predicted"/>
<evidence type="ECO:0000313" key="2">
    <source>
        <dbReference type="Proteomes" id="UP000198940"/>
    </source>
</evidence>
<dbReference type="RefSeq" id="WP_051947242.1">
    <property type="nucleotide sequence ID" value="NZ_FOKU01000003.1"/>
</dbReference>
<reference evidence="1 2" key="1">
    <citation type="submission" date="2016-10" db="EMBL/GenBank/DDBJ databases">
        <authorList>
            <person name="Varghese N."/>
            <person name="Submissions S."/>
        </authorList>
    </citation>
    <scope>NUCLEOTIDE SEQUENCE [LARGE SCALE GENOMIC DNA]</scope>
    <source>
        <strain evidence="1 2">DSM 26351</strain>
    </source>
</reference>
<organism evidence="1 2">
    <name type="scientific">Flagellimonas taeanensis</name>
    <dbReference type="NCBI Taxonomy" id="1005926"/>
    <lineage>
        <taxon>Bacteria</taxon>
        <taxon>Pseudomonadati</taxon>
        <taxon>Bacteroidota</taxon>
        <taxon>Flavobacteriia</taxon>
        <taxon>Flavobacteriales</taxon>
        <taxon>Flavobacteriaceae</taxon>
        <taxon>Flagellimonas</taxon>
    </lineage>
</organism>
<protein>
    <recommendedName>
        <fullName evidence="3">Amidohydrolase</fullName>
    </recommendedName>
</protein>
<comment type="caution">
    <text evidence="1">The sequence shown here is derived from an EMBL/GenBank/DDBJ whole genome shotgun (WGS) entry which is preliminary data.</text>
</comment>
<accession>A0A1I1EHI9</accession>
<keyword evidence="2" id="KW-1185">Reference proteome</keyword>
<dbReference type="SUPFAM" id="SSF53187">
    <property type="entry name" value="Zn-dependent exopeptidases"/>
    <property type="match status" value="1"/>
</dbReference>
<dbReference type="Proteomes" id="UP000198940">
    <property type="component" value="Unassembled WGS sequence"/>
</dbReference>
<gene>
    <name evidence="1" type="ORF">SAMN04487891_10329</name>
</gene>
<dbReference type="Gene3D" id="3.40.630.10">
    <property type="entry name" value="Zn peptidases"/>
    <property type="match status" value="1"/>
</dbReference>